<evidence type="ECO:0000313" key="2">
    <source>
        <dbReference type="EMBL" id="PKZ65682.1"/>
    </source>
</evidence>
<proteinExistence type="predicted"/>
<evidence type="ECO:0000313" key="3">
    <source>
        <dbReference type="Proteomes" id="UP000234662"/>
    </source>
</evidence>
<dbReference type="AlphaFoldDB" id="A0A2I1R977"/>
<keyword evidence="1" id="KW-0812">Transmembrane</keyword>
<name>A0A2I1R977_9ACTN</name>
<dbReference type="Proteomes" id="UP000234662">
    <property type="component" value="Unassembled WGS sequence"/>
</dbReference>
<feature type="transmembrane region" description="Helical" evidence="1">
    <location>
        <begin position="12"/>
        <end position="30"/>
    </location>
</feature>
<gene>
    <name evidence="2" type="ORF">CYJ73_08930</name>
</gene>
<protein>
    <submittedName>
        <fullName evidence="2">Low temperature requirement protein A</fullName>
    </submittedName>
</protein>
<dbReference type="EMBL" id="PKJC01000005">
    <property type="protein sequence ID" value="PKZ65682.1"/>
    <property type="molecule type" value="Genomic_DNA"/>
</dbReference>
<keyword evidence="1" id="KW-1133">Transmembrane helix</keyword>
<comment type="caution">
    <text evidence="2">The sequence shown here is derived from an EMBL/GenBank/DDBJ whole genome shotgun (WGS) entry which is preliminary data.</text>
</comment>
<evidence type="ECO:0000256" key="1">
    <source>
        <dbReference type="SAM" id="Phobius"/>
    </source>
</evidence>
<keyword evidence="1" id="KW-0472">Membrane</keyword>
<sequence>ALLVLLDPVIPVPFALTAVFLVGIVTVLVLRPPLSVDDGVHG</sequence>
<accession>A0A2I1R977</accession>
<reference evidence="2 3" key="1">
    <citation type="submission" date="2017-12" db="EMBL/GenBank/DDBJ databases">
        <title>Phylogenetic diversity of female urinary microbiome.</title>
        <authorList>
            <person name="Thomas-White K."/>
            <person name="Wolfe A.J."/>
        </authorList>
    </citation>
    <scope>NUCLEOTIDE SEQUENCE [LARGE SCALE GENOMIC DNA]</scope>
    <source>
        <strain evidence="2 3">UMB0777</strain>
    </source>
</reference>
<feature type="non-terminal residue" evidence="2">
    <location>
        <position position="1"/>
    </location>
</feature>
<organism evidence="2 3">
    <name type="scientific">Gordonia terrae</name>
    <dbReference type="NCBI Taxonomy" id="2055"/>
    <lineage>
        <taxon>Bacteria</taxon>
        <taxon>Bacillati</taxon>
        <taxon>Actinomycetota</taxon>
        <taxon>Actinomycetes</taxon>
        <taxon>Mycobacteriales</taxon>
        <taxon>Gordoniaceae</taxon>
        <taxon>Gordonia</taxon>
    </lineage>
</organism>